<dbReference type="GeneID" id="34232263"/>
<dbReference type="EMBL" id="FNQJ01000015">
    <property type="protein sequence ID" value="SEA49602.1"/>
    <property type="molecule type" value="Genomic_DNA"/>
</dbReference>
<evidence type="ECO:0000313" key="1">
    <source>
        <dbReference type="EMBL" id="SEA49602.1"/>
    </source>
</evidence>
<proteinExistence type="predicted"/>
<organism evidence="1 2">
    <name type="scientific">Acidovorax soli</name>
    <dbReference type="NCBI Taxonomy" id="592050"/>
    <lineage>
        <taxon>Bacteria</taxon>
        <taxon>Pseudomonadati</taxon>
        <taxon>Pseudomonadota</taxon>
        <taxon>Betaproteobacteria</taxon>
        <taxon>Burkholderiales</taxon>
        <taxon>Comamonadaceae</taxon>
        <taxon>Acidovorax</taxon>
    </lineage>
</organism>
<name>A0A1H4BP46_9BURK</name>
<dbReference type="RefSeq" id="WP_092698595.1">
    <property type="nucleotide sequence ID" value="NZ_CAXIQU010000013.1"/>
</dbReference>
<keyword evidence="2" id="KW-1185">Reference proteome</keyword>
<sequence length="137" mass="15357">MVKIFVLSEYSLNPPEDGQGRVKIANGPLYELQLVQTLARDESRINAWTEKCRKDVRKWFDDDLERVGDLISVLKPGDYIDSEWCENGKGAWAACDAYSISLVETAPATGRPVRMEYFLKFAVSKTGALVLIVSCHA</sequence>
<protein>
    <submittedName>
        <fullName evidence="1">Uncharacterized protein</fullName>
    </submittedName>
</protein>
<dbReference type="STRING" id="592050.SAMN05421875_11535"/>
<reference evidence="2" key="1">
    <citation type="submission" date="2016-10" db="EMBL/GenBank/DDBJ databases">
        <authorList>
            <person name="Varghese N."/>
            <person name="Submissions S."/>
        </authorList>
    </citation>
    <scope>NUCLEOTIDE SEQUENCE [LARGE SCALE GENOMIC DNA]</scope>
    <source>
        <strain evidence="2">DSM 25157</strain>
    </source>
</reference>
<dbReference type="Proteomes" id="UP000199002">
    <property type="component" value="Unassembled WGS sequence"/>
</dbReference>
<evidence type="ECO:0000313" key="2">
    <source>
        <dbReference type="Proteomes" id="UP000199002"/>
    </source>
</evidence>
<gene>
    <name evidence="1" type="ORF">SAMN05421875_11535</name>
</gene>
<accession>A0A1H4BP46</accession>
<dbReference type="AlphaFoldDB" id="A0A1H4BP46"/>